<dbReference type="SUPFAM" id="SSF81296">
    <property type="entry name" value="E set domains"/>
    <property type="match status" value="1"/>
</dbReference>
<dbReference type="SMART" id="SM00184">
    <property type="entry name" value="RING"/>
    <property type="match status" value="1"/>
</dbReference>
<keyword evidence="14" id="KW-1185">Reference proteome</keyword>
<dbReference type="SUPFAM" id="SSF57845">
    <property type="entry name" value="B-box zinc-binding domain"/>
    <property type="match status" value="1"/>
</dbReference>
<protein>
    <submittedName>
        <fullName evidence="13">Uncharacterized protein</fullName>
    </submittedName>
</protein>
<dbReference type="InterPro" id="IPR014756">
    <property type="entry name" value="Ig_E-set"/>
</dbReference>
<dbReference type="InterPro" id="IPR001258">
    <property type="entry name" value="NHL_repeat"/>
</dbReference>
<comment type="caution">
    <text evidence="13">The sequence shown here is derived from an EMBL/GenBank/DDBJ whole genome shotgun (WGS) entry which is preliminary data.</text>
</comment>
<gene>
    <name evidence="13" type="ORF">PEVE_00028933</name>
</gene>
<dbReference type="InterPro" id="IPR017907">
    <property type="entry name" value="Znf_RING_CS"/>
</dbReference>
<dbReference type="InterPro" id="IPR011042">
    <property type="entry name" value="6-blade_b-propeller_TolB-like"/>
</dbReference>
<feature type="coiled-coil region" evidence="10">
    <location>
        <begin position="199"/>
        <end position="254"/>
    </location>
</feature>
<reference evidence="13 14" key="1">
    <citation type="submission" date="2022-05" db="EMBL/GenBank/DDBJ databases">
        <authorList>
            <consortium name="Genoscope - CEA"/>
            <person name="William W."/>
        </authorList>
    </citation>
    <scope>NUCLEOTIDE SEQUENCE [LARGE SCALE GENOMIC DNA]</scope>
</reference>
<evidence type="ECO:0000256" key="7">
    <source>
        <dbReference type="PROSITE-ProRule" id="PRU00024"/>
    </source>
</evidence>
<evidence type="ECO:0000256" key="6">
    <source>
        <dbReference type="ARBA" id="ARBA00022833"/>
    </source>
</evidence>
<dbReference type="SUPFAM" id="SSF57850">
    <property type="entry name" value="RING/U-box"/>
    <property type="match status" value="1"/>
</dbReference>
<keyword evidence="4" id="KW-0677">Repeat</keyword>
<dbReference type="PROSITE" id="PS50119">
    <property type="entry name" value="ZF_BBOX"/>
    <property type="match status" value="2"/>
</dbReference>
<comment type="similarity">
    <text evidence="1">Belongs to the TRIM/RBCC family.</text>
</comment>
<dbReference type="SMART" id="SM00336">
    <property type="entry name" value="BBOX"/>
    <property type="match status" value="2"/>
</dbReference>
<evidence type="ECO:0000256" key="10">
    <source>
        <dbReference type="SAM" id="Coils"/>
    </source>
</evidence>
<accession>A0ABN8MGQ9</accession>
<dbReference type="PROSITE" id="PS51125">
    <property type="entry name" value="NHL"/>
    <property type="match status" value="1"/>
</dbReference>
<dbReference type="PROSITE" id="PS00518">
    <property type="entry name" value="ZF_RING_1"/>
    <property type="match status" value="1"/>
</dbReference>
<dbReference type="PANTHER" id="PTHR25462:SF296">
    <property type="entry name" value="MEIOTIC P26, ISOFORM F"/>
    <property type="match status" value="1"/>
</dbReference>
<dbReference type="Gene3D" id="3.30.160.60">
    <property type="entry name" value="Classic Zinc Finger"/>
    <property type="match status" value="1"/>
</dbReference>
<proteinExistence type="inferred from homology"/>
<evidence type="ECO:0000259" key="12">
    <source>
        <dbReference type="PROSITE" id="PS50119"/>
    </source>
</evidence>
<feature type="domain" description="RING-type" evidence="11">
    <location>
        <begin position="16"/>
        <end position="61"/>
    </location>
</feature>
<dbReference type="InterPro" id="IPR013783">
    <property type="entry name" value="Ig-like_fold"/>
</dbReference>
<dbReference type="InterPro" id="IPR017868">
    <property type="entry name" value="Filamin/ABP280_repeat-like"/>
</dbReference>
<evidence type="ECO:0000256" key="3">
    <source>
        <dbReference type="ARBA" id="ARBA00022723"/>
    </source>
</evidence>
<dbReference type="InterPro" id="IPR013083">
    <property type="entry name" value="Znf_RING/FYVE/PHD"/>
</dbReference>
<evidence type="ECO:0000313" key="14">
    <source>
        <dbReference type="Proteomes" id="UP001159427"/>
    </source>
</evidence>
<dbReference type="Pfam" id="PF00630">
    <property type="entry name" value="Filamin"/>
    <property type="match status" value="1"/>
</dbReference>
<dbReference type="Pfam" id="PF00643">
    <property type="entry name" value="zf-B_box"/>
    <property type="match status" value="2"/>
</dbReference>
<keyword evidence="5 7" id="KW-0863">Zinc-finger</keyword>
<keyword evidence="3" id="KW-0479">Metal-binding</keyword>
<evidence type="ECO:0000256" key="5">
    <source>
        <dbReference type="ARBA" id="ARBA00022771"/>
    </source>
</evidence>
<evidence type="ECO:0000256" key="2">
    <source>
        <dbReference type="ARBA" id="ARBA00022553"/>
    </source>
</evidence>
<feature type="domain" description="B box-type" evidence="12">
    <location>
        <begin position="95"/>
        <end position="142"/>
    </location>
</feature>
<dbReference type="SMART" id="SM00557">
    <property type="entry name" value="IG_FLMN"/>
    <property type="match status" value="1"/>
</dbReference>
<name>A0ABN8MGQ9_9CNID</name>
<feature type="domain" description="B box-type" evidence="12">
    <location>
        <begin position="155"/>
        <end position="198"/>
    </location>
</feature>
<evidence type="ECO:0000256" key="9">
    <source>
        <dbReference type="PROSITE-ProRule" id="PRU00504"/>
    </source>
</evidence>
<evidence type="ECO:0000256" key="1">
    <source>
        <dbReference type="ARBA" id="ARBA00008518"/>
    </source>
</evidence>
<dbReference type="PANTHER" id="PTHR25462">
    <property type="entry name" value="BONUS, ISOFORM C-RELATED"/>
    <property type="match status" value="1"/>
</dbReference>
<feature type="repeat" description="NHL" evidence="9">
    <location>
        <begin position="468"/>
        <end position="512"/>
    </location>
</feature>
<dbReference type="EMBL" id="CALNXI010000402">
    <property type="protein sequence ID" value="CAH3026372.1"/>
    <property type="molecule type" value="Genomic_DNA"/>
</dbReference>
<dbReference type="PROSITE" id="PS50089">
    <property type="entry name" value="ZF_RING_2"/>
    <property type="match status" value="1"/>
</dbReference>
<sequence>MEVQQMFENLRKEAECALCLETVNNPKTLPCLHSFCLECLEKRAGFARKQLQTKVKCPVCQTSLEIPEGDTFNNLPSSFRLKKLVELLALRDRSVRAQKCSDCDENNIASSYCFVCQNFLCTACFEAHQRLKITRGHRSVVIEKLQAPDVQEFINRPIMCSMQYHENQPLEFYCFECKIPICLKCSVVSHNRHAMTDTRKVAELQKMQMKDALEKVEALTVIYEREIKKQTEVIEKSRNEVMTAEKKMIGAVEECIHQLQKHESTMKVRFAEIYEAQQKYCKTRLENFDLFLTQLNSCVERGEGIVQRKISAEILQTHQAFIEHCEELLKARKPDIYKPSHVHYMVEQKGSILDRIVVSNTDPSLTLLEEEGQKEKTEKAEATFTIVTRDSAALQCYNEDDQIKVSISTPTGDQLQTEIKDTKNGKYTVTYTPQCCVGQHRVEIQVNGQPLTGSPWVVQVIPHHYQFTFQFGSHGKDQGTFNSLRDIALSHQSRTLAVADVENMRIQMFTLEGNFLREITLENEPCSLAFTKTGDLLVSIPYDHNKLSLYTEGGQFIRYISNEHVKKPWYISVATDGRIITSDKGDNTIKVLSPDGKYLIQSFSAPSCDAEPRCIVYHQDKFFVSYTEAHRLVVFNSAGNYLYDIGSKGSGAGQMTGP</sequence>
<dbReference type="Gene3D" id="2.120.10.30">
    <property type="entry name" value="TolB, C-terminal domain"/>
    <property type="match status" value="1"/>
</dbReference>
<dbReference type="SUPFAM" id="SSF75011">
    <property type="entry name" value="3-carboxy-cis,cis-mucoante lactonizing enzyme"/>
    <property type="match status" value="1"/>
</dbReference>
<dbReference type="Gene3D" id="2.60.40.10">
    <property type="entry name" value="Immunoglobulins"/>
    <property type="match status" value="1"/>
</dbReference>
<evidence type="ECO:0000256" key="8">
    <source>
        <dbReference type="PROSITE-ProRule" id="PRU00087"/>
    </source>
</evidence>
<organism evidence="13 14">
    <name type="scientific">Porites evermanni</name>
    <dbReference type="NCBI Taxonomy" id="104178"/>
    <lineage>
        <taxon>Eukaryota</taxon>
        <taxon>Metazoa</taxon>
        <taxon>Cnidaria</taxon>
        <taxon>Anthozoa</taxon>
        <taxon>Hexacorallia</taxon>
        <taxon>Scleractinia</taxon>
        <taxon>Fungiina</taxon>
        <taxon>Poritidae</taxon>
        <taxon>Porites</taxon>
    </lineage>
</organism>
<keyword evidence="6" id="KW-0862">Zinc</keyword>
<feature type="repeat" description="Filamin" evidence="8">
    <location>
        <begin position="358"/>
        <end position="460"/>
    </location>
</feature>
<evidence type="ECO:0000256" key="4">
    <source>
        <dbReference type="ARBA" id="ARBA00022737"/>
    </source>
</evidence>
<dbReference type="InterPro" id="IPR001298">
    <property type="entry name" value="Filamin/ABP280_rpt"/>
</dbReference>
<dbReference type="Gene3D" id="3.30.40.10">
    <property type="entry name" value="Zinc/RING finger domain, C3HC4 (zinc finger)"/>
    <property type="match status" value="1"/>
</dbReference>
<keyword evidence="10" id="KW-0175">Coiled coil</keyword>
<keyword evidence="2" id="KW-0597">Phosphoprotein</keyword>
<dbReference type="Proteomes" id="UP001159427">
    <property type="component" value="Unassembled WGS sequence"/>
</dbReference>
<dbReference type="InterPro" id="IPR047153">
    <property type="entry name" value="TRIM45/56/19-like"/>
</dbReference>
<evidence type="ECO:0000259" key="11">
    <source>
        <dbReference type="PROSITE" id="PS50089"/>
    </source>
</evidence>
<dbReference type="PROSITE" id="PS50194">
    <property type="entry name" value="FILAMIN_REPEAT"/>
    <property type="match status" value="1"/>
</dbReference>
<dbReference type="Pfam" id="PF13445">
    <property type="entry name" value="zf-RING_UBOX"/>
    <property type="match status" value="1"/>
</dbReference>
<evidence type="ECO:0000313" key="13">
    <source>
        <dbReference type="EMBL" id="CAH3026372.1"/>
    </source>
</evidence>
<dbReference type="InterPro" id="IPR000315">
    <property type="entry name" value="Znf_B-box"/>
</dbReference>
<dbReference type="InterPro" id="IPR001841">
    <property type="entry name" value="Znf_RING"/>
</dbReference>
<dbReference type="InterPro" id="IPR027370">
    <property type="entry name" value="Znf-RING_euk"/>
</dbReference>